<evidence type="ECO:0000259" key="17">
    <source>
        <dbReference type="PROSITE" id="PS50075"/>
    </source>
</evidence>
<evidence type="ECO:0000256" key="8">
    <source>
        <dbReference type="ARBA" id="ARBA00022553"/>
    </source>
</evidence>
<comment type="function">
    <text evidence="2">Catalyzes the activation of alpha-aminoadipate by ATP-dependent adenylation and the reduction of activated alpha-aminoadipate by NADPH. The activated alpha-aminoadipate is bound to the phosphopantheinyl group of the enzyme itself before it is reduced to (S)-2-amino-6-oxohexanoate.</text>
</comment>
<feature type="domain" description="Carrier" evidence="17">
    <location>
        <begin position="667"/>
        <end position="746"/>
    </location>
</feature>
<comment type="similarity">
    <text evidence="4">Belongs to the ATP-dependent AMP-binding enzyme family.</text>
</comment>
<dbReference type="InterPro" id="IPR020845">
    <property type="entry name" value="AMP-binding_CS"/>
</dbReference>
<comment type="catalytic activity">
    <reaction evidence="15">
        <text>(S)-2-amino-6-oxohexanoate + NADP(+) + H2O = L-2-aminoadipate + NADPH + 2 H(+)</text>
        <dbReference type="Rhea" id="RHEA:12304"/>
        <dbReference type="ChEBI" id="CHEBI:15377"/>
        <dbReference type="ChEBI" id="CHEBI:15378"/>
        <dbReference type="ChEBI" id="CHEBI:57783"/>
        <dbReference type="ChEBI" id="CHEBI:58321"/>
        <dbReference type="ChEBI" id="CHEBI:58349"/>
        <dbReference type="ChEBI" id="CHEBI:58672"/>
        <dbReference type="EC" id="1.2.1.31"/>
    </reaction>
</comment>
<dbReference type="InterPro" id="IPR009081">
    <property type="entry name" value="PP-bd_ACP"/>
</dbReference>
<organism evidence="18 19">
    <name type="scientific">Xylaria arbuscula</name>
    <dbReference type="NCBI Taxonomy" id="114810"/>
    <lineage>
        <taxon>Eukaryota</taxon>
        <taxon>Fungi</taxon>
        <taxon>Dikarya</taxon>
        <taxon>Ascomycota</taxon>
        <taxon>Pezizomycotina</taxon>
        <taxon>Sordariomycetes</taxon>
        <taxon>Xylariomycetidae</taxon>
        <taxon>Xylariales</taxon>
        <taxon>Xylariaceae</taxon>
        <taxon>Xylaria</taxon>
    </lineage>
</organism>
<dbReference type="InterPro" id="IPR045851">
    <property type="entry name" value="AMP-bd_C_sf"/>
</dbReference>
<evidence type="ECO:0000256" key="15">
    <source>
        <dbReference type="ARBA" id="ARBA00049537"/>
    </source>
</evidence>
<dbReference type="InterPro" id="IPR000873">
    <property type="entry name" value="AMP-dep_synth/lig_dom"/>
</dbReference>
<dbReference type="EMBL" id="JANPWZ010002132">
    <property type="protein sequence ID" value="KAJ3561112.1"/>
    <property type="molecule type" value="Genomic_DNA"/>
</dbReference>
<dbReference type="CDD" id="cd05235">
    <property type="entry name" value="SDR_e1"/>
    <property type="match status" value="1"/>
</dbReference>
<dbReference type="Pfam" id="PF00550">
    <property type="entry name" value="PP-binding"/>
    <property type="match status" value="1"/>
</dbReference>
<dbReference type="InterPro" id="IPR042099">
    <property type="entry name" value="ANL_N_sf"/>
</dbReference>
<dbReference type="GO" id="GO:0004043">
    <property type="term" value="F:L-aminoadipate-semialdehyde dehydrogenase [NAD(P)+] activity"/>
    <property type="evidence" value="ECO:0007669"/>
    <property type="project" value="UniProtKB-EC"/>
</dbReference>
<dbReference type="PROSITE" id="PS00455">
    <property type="entry name" value="AMP_BINDING"/>
    <property type="match status" value="1"/>
</dbReference>
<evidence type="ECO:0000256" key="1">
    <source>
        <dbReference type="ARBA" id="ARBA00001957"/>
    </source>
</evidence>
<evidence type="ECO:0000256" key="14">
    <source>
        <dbReference type="ARBA" id="ARBA00048414"/>
    </source>
</evidence>
<keyword evidence="10" id="KW-0457">Lysine biosynthesis</keyword>
<dbReference type="Gene3D" id="3.40.50.12780">
    <property type="entry name" value="N-terminal domain of ligase-like"/>
    <property type="match status" value="1"/>
</dbReference>
<evidence type="ECO:0000256" key="16">
    <source>
        <dbReference type="SAM" id="MobiDB-lite"/>
    </source>
</evidence>
<reference evidence="18" key="1">
    <citation type="submission" date="2022-07" db="EMBL/GenBank/DDBJ databases">
        <title>Genome Sequence of Xylaria arbuscula.</title>
        <authorList>
            <person name="Buettner E."/>
        </authorList>
    </citation>
    <scope>NUCLEOTIDE SEQUENCE</scope>
    <source>
        <strain evidence="18">VT107</strain>
    </source>
</reference>
<dbReference type="PANTHER" id="PTHR44845:SF1">
    <property type="entry name" value="L-2-AMINOADIPATE REDUCTASE"/>
    <property type="match status" value="1"/>
</dbReference>
<keyword evidence="8" id="KW-0597">Phosphoprotein</keyword>
<dbReference type="EC" id="1.2.1.95" evidence="5"/>
<comment type="catalytic activity">
    <reaction evidence="13">
        <text>(S)-2-amino-6-oxohexanoate + AMP + diphosphate + NADP(+) = L-2-aminoadipate + ATP + NADPH + H(+)</text>
        <dbReference type="Rhea" id="RHEA:46936"/>
        <dbReference type="ChEBI" id="CHEBI:15378"/>
        <dbReference type="ChEBI" id="CHEBI:30616"/>
        <dbReference type="ChEBI" id="CHEBI:33019"/>
        <dbReference type="ChEBI" id="CHEBI:57783"/>
        <dbReference type="ChEBI" id="CHEBI:58321"/>
        <dbReference type="ChEBI" id="CHEBI:58349"/>
        <dbReference type="ChEBI" id="CHEBI:58672"/>
        <dbReference type="ChEBI" id="CHEBI:456215"/>
        <dbReference type="EC" id="1.2.1.95"/>
    </reaction>
</comment>
<comment type="cofactor">
    <cofactor evidence="1">
        <name>pantetheine 4'-phosphate</name>
        <dbReference type="ChEBI" id="CHEBI:47942"/>
    </cofactor>
</comment>
<keyword evidence="7" id="KW-0596">Phosphopantetheine</keyword>
<name>A0A9W8N7G5_9PEZI</name>
<evidence type="ECO:0000256" key="13">
    <source>
        <dbReference type="ARBA" id="ARBA00048260"/>
    </source>
</evidence>
<evidence type="ECO:0000256" key="2">
    <source>
        <dbReference type="ARBA" id="ARBA00003499"/>
    </source>
</evidence>
<comment type="caution">
    <text evidence="18">The sequence shown here is derived from an EMBL/GenBank/DDBJ whole genome shotgun (WGS) entry which is preliminary data.</text>
</comment>
<dbReference type="InterPro" id="IPR036291">
    <property type="entry name" value="NAD(P)-bd_dom_sf"/>
</dbReference>
<dbReference type="Pfam" id="PF07993">
    <property type="entry name" value="NAD_binding_4"/>
    <property type="match status" value="1"/>
</dbReference>
<accession>A0A9W8N7G5</accession>
<evidence type="ECO:0000256" key="5">
    <source>
        <dbReference type="ARBA" id="ARBA00012913"/>
    </source>
</evidence>
<dbReference type="PANTHER" id="PTHR44845">
    <property type="entry name" value="CARRIER DOMAIN-CONTAINING PROTEIN"/>
    <property type="match status" value="1"/>
</dbReference>
<evidence type="ECO:0000256" key="9">
    <source>
        <dbReference type="ARBA" id="ARBA00022605"/>
    </source>
</evidence>
<evidence type="ECO:0000313" key="19">
    <source>
        <dbReference type="Proteomes" id="UP001148614"/>
    </source>
</evidence>
<sequence length="972" mass="107976">MAANGDQHVCQPDPTIDLNWPNFRGAIHEIFTTNAKRVPDRPCVIETKSARRPQRSFSYRQINESSNQLAHYLVAKGAKVGDVVTIYAYRGVDLVVAYMGALKAGLTVSVLDPQYPPDRQITLLSVLQPDFLIYIQRALDEFGNTADNVNDYIKSDLKIKSTVPALELKTDGSLKGGQIDGQDCLAAQASLREERPDVTVGPDSAPTLSCTSGSEGKPKGAYNSAVLGRHFSLTYYTPLSDSCLMLEGAITNSEYRAERFSMSENDRFTMLSGIAHDPIQRDIFTPLYLGASLWVPPADAITYGLLAEWMNEHKVTVSHLTPAMGQILVGGATTQFPALRNVFLVGDQLTKKDTRRLRDLAPNTSVVNLYGSTESQRAVSYFEVPSKAKDPEYLDSLPDVIPVGQGMLDVQLLVVNQEDRTKLCGIGEQGELYGTFDNPLCQLWYLLIRAAGLAEGYRGLPDLTKSKFVPNWFVDPAIWAEKYNYQATPDGLYKGPRDRLYRTGDLGRLRKDGSVECTGRIDSQVKIRGFRIELGEIDATLSQHPFVRENVTIVRRDKNEEQTLVTYFVPETRRWFDHVEPQKGEVIEQEIASETMAGMLRRFKQLSDDCKQFLAKKLPSYAIPQLLIPLTRFPLNPNGKIDRPALPFPEEADLLSVVKRRASSVVANMTETQTRLAKVWAKILPNRSARMFVPESNFFEEGGHSILAQQLFFLIRNEWKDIDLPVSVIFRSQTLEGLAAEIDRALDPIGLRLDAMPLPGDADEGDEAYAADARDLASQLPESIPRAGEFDYTKNSPTVLLTGATGFLGSYILRELLDGPAKANVIAHVRAKDEASALARIESVTKAYGLWSPSWQSRISVVVGDITKPSLGVTKDSWERLSRDVDLIIHNGAQVNWVLPYSSMRAANVLSTLDCIRLCTVGKPKRLAFISSTATLEKDYYLQNEVLETDDLENSRKGLGSGYGQSKWASDQ</sequence>
<evidence type="ECO:0000256" key="7">
    <source>
        <dbReference type="ARBA" id="ARBA00022450"/>
    </source>
</evidence>
<dbReference type="SUPFAM" id="SSF47336">
    <property type="entry name" value="ACP-like"/>
    <property type="match status" value="1"/>
</dbReference>
<dbReference type="InterPro" id="IPR013120">
    <property type="entry name" value="FAR_NAD-bd"/>
</dbReference>
<keyword evidence="9" id="KW-0028">Amino-acid biosynthesis</keyword>
<proteinExistence type="inferred from homology"/>
<dbReference type="SUPFAM" id="SSF56801">
    <property type="entry name" value="Acetyl-CoA synthetase-like"/>
    <property type="match status" value="1"/>
</dbReference>
<evidence type="ECO:0000256" key="12">
    <source>
        <dbReference type="ARBA" id="ARBA00032195"/>
    </source>
</evidence>
<dbReference type="VEuPathDB" id="FungiDB:F4678DRAFT_469809"/>
<dbReference type="GO" id="GO:0009085">
    <property type="term" value="P:lysine biosynthetic process"/>
    <property type="evidence" value="ECO:0007669"/>
    <property type="project" value="UniProtKB-KW"/>
</dbReference>
<keyword evidence="19" id="KW-1185">Reference proteome</keyword>
<gene>
    <name evidence="18" type="ORF">NPX13_g9069</name>
</gene>
<dbReference type="Gene3D" id="3.40.50.720">
    <property type="entry name" value="NAD(P)-binding Rossmann-like Domain"/>
    <property type="match status" value="1"/>
</dbReference>
<feature type="region of interest" description="Disordered" evidence="16">
    <location>
        <begin position="193"/>
        <end position="219"/>
    </location>
</feature>
<evidence type="ECO:0000256" key="11">
    <source>
        <dbReference type="ARBA" id="ARBA00031335"/>
    </source>
</evidence>
<dbReference type="NCBIfam" id="TIGR03443">
    <property type="entry name" value="alpha_am_amid"/>
    <property type="match status" value="1"/>
</dbReference>
<evidence type="ECO:0000256" key="3">
    <source>
        <dbReference type="ARBA" id="ARBA00004827"/>
    </source>
</evidence>
<dbReference type="InterPro" id="IPR014397">
    <property type="entry name" value="Lys2"/>
</dbReference>
<comment type="pathway">
    <text evidence="3">Amino-acid biosynthesis; L-lysine biosynthesis via AAA pathway; L-lysine from L-alpha-aminoadipate (fungal route): step 1/3.</text>
</comment>
<comment type="catalytic activity">
    <reaction evidence="14">
        <text>(S)-2-amino-6-oxohexanoate + NAD(+) + H2O = L-2-aminoadipate + NADH + 2 H(+)</text>
        <dbReference type="Rhea" id="RHEA:12308"/>
        <dbReference type="ChEBI" id="CHEBI:15377"/>
        <dbReference type="ChEBI" id="CHEBI:15378"/>
        <dbReference type="ChEBI" id="CHEBI:57540"/>
        <dbReference type="ChEBI" id="CHEBI:57945"/>
        <dbReference type="ChEBI" id="CHEBI:58321"/>
        <dbReference type="ChEBI" id="CHEBI:58672"/>
        <dbReference type="EC" id="1.2.1.31"/>
    </reaction>
</comment>
<evidence type="ECO:0000256" key="6">
    <source>
        <dbReference type="ARBA" id="ARBA00013073"/>
    </source>
</evidence>
<protein>
    <recommendedName>
        <fullName evidence="12">Alpha-aminoadipate reductase</fullName>
        <ecNumber evidence="6">1.2.1.31</ecNumber>
        <ecNumber evidence="5">1.2.1.95</ecNumber>
    </recommendedName>
    <alternativeName>
        <fullName evidence="11">L-aminoadipate-semialdehyde dehydrogenase</fullName>
    </alternativeName>
</protein>
<evidence type="ECO:0000313" key="18">
    <source>
        <dbReference type="EMBL" id="KAJ3561112.1"/>
    </source>
</evidence>
<dbReference type="Gene3D" id="3.30.300.30">
    <property type="match status" value="1"/>
</dbReference>
<dbReference type="Gene3D" id="1.10.1200.10">
    <property type="entry name" value="ACP-like"/>
    <property type="match status" value="1"/>
</dbReference>
<dbReference type="Pfam" id="PF00501">
    <property type="entry name" value="AMP-binding"/>
    <property type="match status" value="1"/>
</dbReference>
<dbReference type="InterPro" id="IPR036736">
    <property type="entry name" value="ACP-like_sf"/>
</dbReference>
<dbReference type="Proteomes" id="UP001148614">
    <property type="component" value="Unassembled WGS sequence"/>
</dbReference>
<dbReference type="InterPro" id="IPR010080">
    <property type="entry name" value="Thioester_reductase-like_dom"/>
</dbReference>
<dbReference type="PROSITE" id="PS50075">
    <property type="entry name" value="CARRIER"/>
    <property type="match status" value="1"/>
</dbReference>
<evidence type="ECO:0000256" key="4">
    <source>
        <dbReference type="ARBA" id="ARBA00006432"/>
    </source>
</evidence>
<dbReference type="SUPFAM" id="SSF51735">
    <property type="entry name" value="NAD(P)-binding Rossmann-fold domains"/>
    <property type="match status" value="1"/>
</dbReference>
<dbReference type="AlphaFoldDB" id="A0A9W8N7G5"/>
<dbReference type="EC" id="1.2.1.31" evidence="6"/>
<evidence type="ECO:0000256" key="10">
    <source>
        <dbReference type="ARBA" id="ARBA00023154"/>
    </source>
</evidence>